<accession>V5SFY9</accession>
<dbReference type="EMBL" id="CP006912">
    <property type="protein sequence ID" value="AHB48955.1"/>
    <property type="molecule type" value="Genomic_DNA"/>
</dbReference>
<keyword evidence="9 12" id="KW-0812">Transmembrane</keyword>
<keyword evidence="15" id="KW-1185">Reference proteome</keyword>
<keyword evidence="5" id="KW-1003">Cell membrane</keyword>
<evidence type="ECO:0000256" key="5">
    <source>
        <dbReference type="ARBA" id="ARBA00022475"/>
    </source>
</evidence>
<dbReference type="GO" id="GO:0005886">
    <property type="term" value="C:plasma membrane"/>
    <property type="evidence" value="ECO:0007669"/>
    <property type="project" value="UniProtKB-SubCell"/>
</dbReference>
<dbReference type="InterPro" id="IPR001173">
    <property type="entry name" value="Glyco_trans_2-like"/>
</dbReference>
<dbReference type="OrthoDB" id="9775281at2"/>
<feature type="transmembrane region" description="Helical" evidence="12">
    <location>
        <begin position="591"/>
        <end position="611"/>
    </location>
</feature>
<evidence type="ECO:0000256" key="1">
    <source>
        <dbReference type="ARBA" id="ARBA00004429"/>
    </source>
</evidence>
<dbReference type="HOGENOM" id="CLU_015730_1_0_5"/>
<evidence type="ECO:0000256" key="4">
    <source>
        <dbReference type="ARBA" id="ARBA00020585"/>
    </source>
</evidence>
<dbReference type="PANTHER" id="PTHR43867">
    <property type="entry name" value="CELLULOSE SYNTHASE CATALYTIC SUBUNIT A [UDP-FORMING]"/>
    <property type="match status" value="1"/>
</dbReference>
<gene>
    <name evidence="14" type="ORF">W911_11950</name>
</gene>
<keyword evidence="8 14" id="KW-0808">Transferase</keyword>
<organism evidence="14 15">
    <name type="scientific">Hyphomicrobium nitrativorans NL23</name>
    <dbReference type="NCBI Taxonomy" id="1029756"/>
    <lineage>
        <taxon>Bacteria</taxon>
        <taxon>Pseudomonadati</taxon>
        <taxon>Pseudomonadota</taxon>
        <taxon>Alphaproteobacteria</taxon>
        <taxon>Hyphomicrobiales</taxon>
        <taxon>Hyphomicrobiaceae</taxon>
        <taxon>Hyphomicrobium</taxon>
    </lineage>
</organism>
<keyword evidence="7" id="KW-0328">Glycosyltransferase</keyword>
<evidence type="ECO:0000313" key="14">
    <source>
        <dbReference type="EMBL" id="AHB48955.1"/>
    </source>
</evidence>
<dbReference type="GO" id="GO:0016758">
    <property type="term" value="F:hexosyltransferase activity"/>
    <property type="evidence" value="ECO:0007669"/>
    <property type="project" value="TreeGrafter"/>
</dbReference>
<feature type="domain" description="Glycosyltransferase 2-like" evidence="13">
    <location>
        <begin position="251"/>
        <end position="451"/>
    </location>
</feature>
<evidence type="ECO:0000256" key="8">
    <source>
        <dbReference type="ARBA" id="ARBA00022679"/>
    </source>
</evidence>
<keyword evidence="6" id="KW-0997">Cell inner membrane</keyword>
<feature type="transmembrane region" description="Helical" evidence="12">
    <location>
        <begin position="74"/>
        <end position="94"/>
    </location>
</feature>
<dbReference type="STRING" id="1029756.W911_11950"/>
<evidence type="ECO:0000256" key="7">
    <source>
        <dbReference type="ARBA" id="ARBA00022676"/>
    </source>
</evidence>
<evidence type="ECO:0000259" key="13">
    <source>
        <dbReference type="Pfam" id="PF13632"/>
    </source>
</evidence>
<dbReference type="InterPro" id="IPR050321">
    <property type="entry name" value="Glycosyltr_2/OpgH_subfam"/>
</dbReference>
<dbReference type="Pfam" id="PF13632">
    <property type="entry name" value="Glyco_trans_2_3"/>
    <property type="match status" value="1"/>
</dbReference>
<evidence type="ECO:0000313" key="15">
    <source>
        <dbReference type="Proteomes" id="UP000018542"/>
    </source>
</evidence>
<sequence length="684" mass="73708">MDKSMIADELVRDNGRSAASDARVARPLPLAHLDASDPALLPEGTPVEMPEQDFSAQVARRWPRRRGPSIPRTAVFLGAGLMTAAFAHELYGVLSSAQMTPLQLIFLVLSTMTFAWISVGTLSTALGFLPLFAGEKADTIHIPDADGPLERRTALLFPVYHEDPARIAGTISAVAEELSSLGKATHFDVFLLSDTRGAEEGMREEAAYAQLAARLSGRVNVYYRRRIENTGRKAGNIKDWVERFGGAYETFVIFDGDSVMSGVALVRLARAMEADPSAGLIQTVPRLIGGHTRLQKLMQFAANIYGPAAAAGLAFWGRDQGNYWGHNAIIRTRAFAGSAGLPALPGAAPFGGHIMSHDFVEAMLLARSGWGVHMAPSIEGSFESMPPGLTDLIVRDRRWSQGNLQHLALIGKRGVPAMGRVHLTMGALAYLVSAIWAGVLVVGLVLALQGQQMLPSYFTDAKTLFPIWPVTDPGAAMRLFLATMAVVLLPKALGLVLEIKRARMARERGGFPRAVAGVTTETVFSMLLAPIMMMTQTASVLQILAGRDSGWKAQRRDDGAIGLVESLRLHSIHMLVGAGVAYICWSTSPGLLIWTAPVLLGLMLSGVLNWMTAQRAGPMFSSVLSTAEDRSPAPTVVRANRHAEAWEGELTQPVIALPPVPAVKQNRAGRWQRRAAFAASPARE</sequence>
<dbReference type="InterPro" id="IPR029044">
    <property type="entry name" value="Nucleotide-diphossugar_trans"/>
</dbReference>
<dbReference type="AlphaFoldDB" id="V5SFY9"/>
<keyword evidence="11 12" id="KW-0472">Membrane</keyword>
<feature type="transmembrane region" description="Helical" evidence="12">
    <location>
        <begin position="511"/>
        <end position="532"/>
    </location>
</feature>
<dbReference type="PANTHER" id="PTHR43867:SF5">
    <property type="entry name" value="GLUCANS BIOSYNTHESIS GLUCOSYLTRANSFERASE H"/>
    <property type="match status" value="1"/>
</dbReference>
<dbReference type="Gene3D" id="3.90.550.10">
    <property type="entry name" value="Spore Coat Polysaccharide Biosynthesis Protein SpsA, Chain A"/>
    <property type="match status" value="1"/>
</dbReference>
<proteinExistence type="inferred from homology"/>
<evidence type="ECO:0000256" key="6">
    <source>
        <dbReference type="ARBA" id="ARBA00022519"/>
    </source>
</evidence>
<dbReference type="PATRIC" id="fig|1029756.8.peg.2480"/>
<feature type="transmembrane region" description="Helical" evidence="12">
    <location>
        <begin position="427"/>
        <end position="448"/>
    </location>
</feature>
<comment type="pathway">
    <text evidence="2">Glycan metabolism; osmoregulated periplasmic glucan (OPG) biosynthesis.</text>
</comment>
<evidence type="ECO:0000256" key="9">
    <source>
        <dbReference type="ARBA" id="ARBA00022692"/>
    </source>
</evidence>
<feature type="transmembrane region" description="Helical" evidence="12">
    <location>
        <begin position="114"/>
        <end position="133"/>
    </location>
</feature>
<protein>
    <recommendedName>
        <fullName evidence="4">Glucans biosynthesis glucosyltransferase H</fullName>
    </recommendedName>
</protein>
<feature type="transmembrane region" description="Helical" evidence="12">
    <location>
        <begin position="479"/>
        <end position="499"/>
    </location>
</feature>
<dbReference type="NCBIfam" id="NF003958">
    <property type="entry name" value="PRK05454.2-1"/>
    <property type="match status" value="1"/>
</dbReference>
<name>V5SFY9_9HYPH</name>
<dbReference type="KEGG" id="hni:W911_11950"/>
<dbReference type="Proteomes" id="UP000018542">
    <property type="component" value="Chromosome"/>
</dbReference>
<evidence type="ECO:0000256" key="10">
    <source>
        <dbReference type="ARBA" id="ARBA00022989"/>
    </source>
</evidence>
<evidence type="ECO:0000256" key="2">
    <source>
        <dbReference type="ARBA" id="ARBA00005001"/>
    </source>
</evidence>
<reference evidence="14 15" key="1">
    <citation type="journal article" date="2014" name="Genome Announc.">
        <title>Complete Genome Sequence of Hyphomicrobium nitrativorans Strain NL23, a Denitrifying Bacterium Isolated from Biofilm of a Methanol-Fed Denitrification System Treating Seawater at the Montreal Biodome.</title>
        <authorList>
            <person name="Martineau C."/>
            <person name="Villeneuve C."/>
            <person name="Mauffrey F."/>
            <person name="Villemur R."/>
        </authorList>
    </citation>
    <scope>NUCLEOTIDE SEQUENCE [LARGE SCALE GENOMIC DNA]</scope>
    <source>
        <strain evidence="14">NL23</strain>
    </source>
</reference>
<dbReference type="NCBIfam" id="NF003962">
    <property type="entry name" value="PRK05454.2-5"/>
    <property type="match status" value="1"/>
</dbReference>
<evidence type="ECO:0000256" key="11">
    <source>
        <dbReference type="ARBA" id="ARBA00023136"/>
    </source>
</evidence>
<evidence type="ECO:0000256" key="3">
    <source>
        <dbReference type="ARBA" id="ARBA00009337"/>
    </source>
</evidence>
<comment type="subcellular location">
    <subcellularLocation>
        <location evidence="1">Cell inner membrane</location>
        <topology evidence="1">Multi-pass membrane protein</topology>
    </subcellularLocation>
</comment>
<keyword evidence="10 12" id="KW-1133">Transmembrane helix</keyword>
<evidence type="ECO:0000256" key="12">
    <source>
        <dbReference type="SAM" id="Phobius"/>
    </source>
</evidence>
<dbReference type="SUPFAM" id="SSF53448">
    <property type="entry name" value="Nucleotide-diphospho-sugar transferases"/>
    <property type="match status" value="1"/>
</dbReference>
<comment type="similarity">
    <text evidence="3">Belongs to the glycosyltransferase 2 family. OpgH subfamily.</text>
</comment>